<evidence type="ECO:0000259" key="2">
    <source>
        <dbReference type="Pfam" id="PF02563"/>
    </source>
</evidence>
<accession>A0ABW3HA14</accession>
<keyword evidence="1" id="KW-0732">Signal</keyword>
<feature type="domain" description="Polysaccharide export protein N-terminal" evidence="2">
    <location>
        <begin position="55"/>
        <end position="127"/>
    </location>
</feature>
<evidence type="ECO:0000313" key="4">
    <source>
        <dbReference type="EMBL" id="MFD0946149.1"/>
    </source>
</evidence>
<evidence type="ECO:0000313" key="5">
    <source>
        <dbReference type="Proteomes" id="UP001596977"/>
    </source>
</evidence>
<sequence length="241" mass="26197">MKFRPAAAVAGAFLAVMLLSGCEGRIREMAQAPGIQMAPETGMPRPQPADRLTESEPLLIGAFDKIDIDVYGVQDLHRAVTVDASGTFLFPLVGEVQAAGRDPRTIVADLTERLRPYVKNPQVSVNVVERVSQALTVDGQVLKPGQYQVIGRQTLMRAVATAGGTSEYARLDDVVIFRTVGGQRYVGLYNLAAIRRGNYEDPEVFANDIVIVGDSKARRMFQDFLAATPVLTAPLILLLTR</sequence>
<dbReference type="InterPro" id="IPR049712">
    <property type="entry name" value="Poly_export"/>
</dbReference>
<feature type="domain" description="Soluble ligand binding" evidence="3">
    <location>
        <begin position="136"/>
        <end position="184"/>
    </location>
</feature>
<dbReference type="PANTHER" id="PTHR33619:SF3">
    <property type="entry name" value="POLYSACCHARIDE EXPORT PROTEIN GFCE-RELATED"/>
    <property type="match status" value="1"/>
</dbReference>
<dbReference type="Pfam" id="PF02563">
    <property type="entry name" value="Poly_export"/>
    <property type="match status" value="1"/>
</dbReference>
<gene>
    <name evidence="4" type="ORF">ACFQ1E_07365</name>
</gene>
<keyword evidence="5" id="KW-1185">Reference proteome</keyword>
<dbReference type="Pfam" id="PF10531">
    <property type="entry name" value="SLBB"/>
    <property type="match status" value="1"/>
</dbReference>
<dbReference type="PANTHER" id="PTHR33619">
    <property type="entry name" value="POLYSACCHARIDE EXPORT PROTEIN GFCE-RELATED"/>
    <property type="match status" value="1"/>
</dbReference>
<reference evidence="5" key="1">
    <citation type="journal article" date="2019" name="Int. J. Syst. Evol. Microbiol.">
        <title>The Global Catalogue of Microorganisms (GCM) 10K type strain sequencing project: providing services to taxonomists for standard genome sequencing and annotation.</title>
        <authorList>
            <consortium name="The Broad Institute Genomics Platform"/>
            <consortium name="The Broad Institute Genome Sequencing Center for Infectious Disease"/>
            <person name="Wu L."/>
            <person name="Ma J."/>
        </authorList>
    </citation>
    <scope>NUCLEOTIDE SEQUENCE [LARGE SCALE GENOMIC DNA]</scope>
    <source>
        <strain evidence="5">CCUG 62982</strain>
    </source>
</reference>
<dbReference type="InterPro" id="IPR003715">
    <property type="entry name" value="Poly_export_N"/>
</dbReference>
<dbReference type="Gene3D" id="3.30.1950.10">
    <property type="entry name" value="wza like domain"/>
    <property type="match status" value="1"/>
</dbReference>
<name>A0ABW3HA14_9SPHN</name>
<evidence type="ECO:0000256" key="1">
    <source>
        <dbReference type="ARBA" id="ARBA00022729"/>
    </source>
</evidence>
<dbReference type="Gene3D" id="3.10.560.10">
    <property type="entry name" value="Outer membrane lipoprotein wza domain like"/>
    <property type="match status" value="1"/>
</dbReference>
<proteinExistence type="predicted"/>
<dbReference type="EMBL" id="JBHTJG010000002">
    <property type="protein sequence ID" value="MFD0946149.1"/>
    <property type="molecule type" value="Genomic_DNA"/>
</dbReference>
<dbReference type="InterPro" id="IPR019554">
    <property type="entry name" value="Soluble_ligand-bd"/>
</dbReference>
<comment type="caution">
    <text evidence="4">The sequence shown here is derived from an EMBL/GenBank/DDBJ whole genome shotgun (WGS) entry which is preliminary data.</text>
</comment>
<protein>
    <submittedName>
        <fullName evidence="4">Polysaccharide biosynthesis/export family protein</fullName>
    </submittedName>
</protein>
<organism evidence="4 5">
    <name type="scientific">Sphingomonas canadensis</name>
    <dbReference type="NCBI Taxonomy" id="1219257"/>
    <lineage>
        <taxon>Bacteria</taxon>
        <taxon>Pseudomonadati</taxon>
        <taxon>Pseudomonadota</taxon>
        <taxon>Alphaproteobacteria</taxon>
        <taxon>Sphingomonadales</taxon>
        <taxon>Sphingomonadaceae</taxon>
        <taxon>Sphingomonas</taxon>
    </lineage>
</organism>
<dbReference type="Proteomes" id="UP001596977">
    <property type="component" value="Unassembled WGS sequence"/>
</dbReference>
<dbReference type="PROSITE" id="PS51257">
    <property type="entry name" value="PROKAR_LIPOPROTEIN"/>
    <property type="match status" value="1"/>
</dbReference>
<dbReference type="RefSeq" id="WP_264943068.1">
    <property type="nucleotide sequence ID" value="NZ_JAPDRA010000002.1"/>
</dbReference>
<evidence type="ECO:0000259" key="3">
    <source>
        <dbReference type="Pfam" id="PF10531"/>
    </source>
</evidence>